<evidence type="ECO:0000259" key="6">
    <source>
        <dbReference type="Pfam" id="PF07522"/>
    </source>
</evidence>
<dbReference type="PANTHER" id="PTHR23240">
    <property type="entry name" value="DNA CROSS-LINK REPAIR PROTEIN PSO2/SNM1-RELATED"/>
    <property type="match status" value="1"/>
</dbReference>
<proteinExistence type="inferred from homology"/>
<organism evidence="7 8">
    <name type="scientific">Rosa chinensis</name>
    <name type="common">China rose</name>
    <dbReference type="NCBI Taxonomy" id="74649"/>
    <lineage>
        <taxon>Eukaryota</taxon>
        <taxon>Viridiplantae</taxon>
        <taxon>Streptophyta</taxon>
        <taxon>Embryophyta</taxon>
        <taxon>Tracheophyta</taxon>
        <taxon>Spermatophyta</taxon>
        <taxon>Magnoliopsida</taxon>
        <taxon>eudicotyledons</taxon>
        <taxon>Gunneridae</taxon>
        <taxon>Pentapetalae</taxon>
        <taxon>rosids</taxon>
        <taxon>fabids</taxon>
        <taxon>Rosales</taxon>
        <taxon>Rosaceae</taxon>
        <taxon>Rosoideae</taxon>
        <taxon>Rosoideae incertae sedis</taxon>
        <taxon>Rosa</taxon>
    </lineage>
</organism>
<dbReference type="Gramene" id="PRQ49341">
    <property type="protein sequence ID" value="PRQ49341"/>
    <property type="gene ID" value="RchiOBHm_Chr2g0120831"/>
</dbReference>
<dbReference type="InterPro" id="IPR036866">
    <property type="entry name" value="RibonucZ/Hydroxyglut_hydro"/>
</dbReference>
<dbReference type="GO" id="GO:0003684">
    <property type="term" value="F:damaged DNA binding"/>
    <property type="evidence" value="ECO:0007669"/>
    <property type="project" value="TreeGrafter"/>
</dbReference>
<dbReference type="PANTHER" id="PTHR23240:SF31">
    <property type="entry name" value="DNA REPAIR METALLO-BETA-LACTAMASE FAMILY PROTEIN"/>
    <property type="match status" value="1"/>
</dbReference>
<dbReference type="FunFam" id="3.60.15.10:FF:000039">
    <property type="entry name" value="DNA repair metallo-beta-lactamase family protein"/>
    <property type="match status" value="1"/>
</dbReference>
<gene>
    <name evidence="7" type="ORF">RchiOBHm_Chr2g0120831</name>
</gene>
<name>A0A2P6RSH4_ROSCH</name>
<dbReference type="Proteomes" id="UP000238479">
    <property type="component" value="Chromosome 2"/>
</dbReference>
<evidence type="ECO:0000256" key="2">
    <source>
        <dbReference type="ARBA" id="ARBA00010304"/>
    </source>
</evidence>
<keyword evidence="3" id="KW-0227">DNA damage</keyword>
<comment type="subcellular location">
    <subcellularLocation>
        <location evidence="1">Nucleus</location>
    </subcellularLocation>
</comment>
<dbReference type="FunFam" id="3.40.50.12650:FF:000005">
    <property type="entry name" value="DNA repair metallo-beta-lactamase family protein"/>
    <property type="match status" value="1"/>
</dbReference>
<comment type="similarity">
    <text evidence="2">Belongs to the DNA repair metallo-beta-lactamase (DRMBL) family.</text>
</comment>
<dbReference type="Pfam" id="PF07522">
    <property type="entry name" value="DRMBL"/>
    <property type="match status" value="1"/>
</dbReference>
<dbReference type="GO" id="GO:0036297">
    <property type="term" value="P:interstrand cross-link repair"/>
    <property type="evidence" value="ECO:0007669"/>
    <property type="project" value="TreeGrafter"/>
</dbReference>
<feature type="domain" description="DNA repair metallo-beta-lactamase" evidence="6">
    <location>
        <begin position="225"/>
        <end position="335"/>
    </location>
</feature>
<evidence type="ECO:0000256" key="4">
    <source>
        <dbReference type="ARBA" id="ARBA00023204"/>
    </source>
</evidence>
<accession>A0A2P6RSH4</accession>
<dbReference type="GO" id="GO:0006303">
    <property type="term" value="P:double-strand break repair via nonhomologous end joining"/>
    <property type="evidence" value="ECO:0007669"/>
    <property type="project" value="TreeGrafter"/>
</dbReference>
<keyword evidence="5" id="KW-0539">Nucleus</keyword>
<dbReference type="InterPro" id="IPR011084">
    <property type="entry name" value="DRMBL"/>
</dbReference>
<sequence length="584" mass="66744">MSIEMPKGLPFSVDTWSPCSKRKRHHFLTHAHKDHSIGISSHFSYPIYSTHLTKTLLLQHYPKLDESLFLGIEVGQSVVIDDPDGVFTVTAFDANHCPGAVMFLFEGDFGNVLHTGDCRLTPEYLQRLPDKYLGKKGKKPRCQLNYVFLDCTFGKYYQSFPSKHSAIQQVINCIWKHPDATEVYLACDLLGQEDILVDVSRTFGSKIYVDKVSNPEYFDALTVIAPEIISQDPSSRFQVLDAFPKLNERAKAKLAEAHVNLKPEPLIIRPSAQWYACEVELLDNESQRKLRFNEAVRDQFGVWHVCYSMHSSRDELEWALQLLLPKWVVSTTPSCRAMELNYVKKHCLTSRISPTDPLWKLLDISMEPSSVAEVSIDYGGSPVSEELNQSPADSQLQLISKSASPKKFFSFSPPRKRPFVTLFGRARFGFQELAIQHKEAKILYLKDKPFQEVGNRVGANLSGEGEENSEHRCCSKNLVKKVEENANELQCEKPGERRSELEHVQLTSWDERNQKYELEKKRLIEPEAQNVSCSLIGSSKCFNERFRKLYRSMNVAVPQPLPSLVELMNARKRAKRRVDFSSFN</sequence>
<dbReference type="GO" id="GO:0035312">
    <property type="term" value="F:5'-3' DNA exonuclease activity"/>
    <property type="evidence" value="ECO:0007669"/>
    <property type="project" value="TreeGrafter"/>
</dbReference>
<protein>
    <submittedName>
        <fullName evidence="7">Putative metallo-beta-lactamase</fullName>
    </submittedName>
</protein>
<comment type="caution">
    <text evidence="7">The sequence shown here is derived from an EMBL/GenBank/DDBJ whole genome shotgun (WGS) entry which is preliminary data.</text>
</comment>
<dbReference type="SUPFAM" id="SSF56281">
    <property type="entry name" value="Metallo-hydrolase/oxidoreductase"/>
    <property type="match status" value="1"/>
</dbReference>
<evidence type="ECO:0000313" key="7">
    <source>
        <dbReference type="EMBL" id="PRQ49341.1"/>
    </source>
</evidence>
<dbReference type="EMBL" id="PDCK01000040">
    <property type="protein sequence ID" value="PRQ49341.1"/>
    <property type="molecule type" value="Genomic_DNA"/>
</dbReference>
<dbReference type="Gene3D" id="3.40.50.12650">
    <property type="match status" value="1"/>
</dbReference>
<evidence type="ECO:0000256" key="5">
    <source>
        <dbReference type="ARBA" id="ARBA00023242"/>
    </source>
</evidence>
<evidence type="ECO:0000256" key="1">
    <source>
        <dbReference type="ARBA" id="ARBA00004123"/>
    </source>
</evidence>
<dbReference type="OrthoDB" id="262529at2759"/>
<reference evidence="7 8" key="1">
    <citation type="journal article" date="2018" name="Nat. Genet.">
        <title>The Rosa genome provides new insights in the design of modern roses.</title>
        <authorList>
            <person name="Bendahmane M."/>
        </authorList>
    </citation>
    <scope>NUCLEOTIDE SEQUENCE [LARGE SCALE GENOMIC DNA]</scope>
    <source>
        <strain evidence="8">cv. Old Blush</strain>
    </source>
</reference>
<keyword evidence="8" id="KW-1185">Reference proteome</keyword>
<keyword evidence="4" id="KW-0234">DNA repair</keyword>
<dbReference type="AlphaFoldDB" id="A0A2P6RSH4"/>
<dbReference type="GO" id="GO:0005634">
    <property type="term" value="C:nucleus"/>
    <property type="evidence" value="ECO:0007669"/>
    <property type="project" value="UniProtKB-SubCell"/>
</dbReference>
<dbReference type="Gene3D" id="3.60.15.10">
    <property type="entry name" value="Ribonuclease Z/Hydroxyacylglutathione hydrolase-like"/>
    <property type="match status" value="1"/>
</dbReference>
<evidence type="ECO:0000313" key="8">
    <source>
        <dbReference type="Proteomes" id="UP000238479"/>
    </source>
</evidence>
<dbReference type="STRING" id="74649.A0A2P6RSH4"/>
<dbReference type="OMA" id="SWHTLPR"/>
<evidence type="ECO:0000256" key="3">
    <source>
        <dbReference type="ARBA" id="ARBA00022763"/>
    </source>
</evidence>